<evidence type="ECO:0000313" key="1">
    <source>
        <dbReference type="EMBL" id="EFW11121.1"/>
    </source>
</evidence>
<sequence length="39" mass="4704">MKKIRLWQSDYYSLPITPSLRNRGSVNKLSFFWKVSSRL</sequence>
<dbReference type="Proteomes" id="UP000013568">
    <property type="component" value="Unassembled WGS sequence"/>
</dbReference>
<dbReference type="AlphaFoldDB" id="E9CQQ0"/>
<proteinExistence type="predicted"/>
<dbReference type="HOGENOM" id="CLU_3321991_0_0_6"/>
<feature type="non-terminal residue" evidence="1">
    <location>
        <position position="39"/>
    </location>
</feature>
<dbReference type="EMBL" id="GL636367">
    <property type="protein sequence ID" value="EFW11121.1"/>
    <property type="molecule type" value="Genomic_DNA"/>
</dbReference>
<accession>E9CQQ0</accession>
<organism evidence="1 2">
    <name type="scientific">Serratia symbiotica str. Tucson</name>
    <dbReference type="NCBI Taxonomy" id="914128"/>
    <lineage>
        <taxon>Bacteria</taxon>
        <taxon>Pseudomonadati</taxon>
        <taxon>Pseudomonadota</taxon>
        <taxon>Gammaproteobacteria</taxon>
        <taxon>Enterobacterales</taxon>
        <taxon>Yersiniaceae</taxon>
        <taxon>Serratia</taxon>
        <taxon>Serratia symbiotica</taxon>
    </lineage>
</organism>
<reference evidence="2" key="1">
    <citation type="journal article" date="2011" name="Genome Biol. Evol.">
        <title>Massive genomic decay in Serratia symbiotica, a recently evolved symbiont of aphids.</title>
        <authorList>
            <person name="Burke G.R."/>
            <person name="Moran N.A."/>
        </authorList>
    </citation>
    <scope>NUCLEOTIDE SEQUENCE [LARGE SCALE GENOMIC DNA]</scope>
    <source>
        <strain evidence="2">Tucson</strain>
    </source>
</reference>
<gene>
    <name evidence="1" type="ORF">SSYM_0221</name>
</gene>
<protein>
    <submittedName>
        <fullName evidence="1">Uncharacterized protein</fullName>
    </submittedName>
</protein>
<keyword evidence="2" id="KW-1185">Reference proteome</keyword>
<evidence type="ECO:0000313" key="2">
    <source>
        <dbReference type="Proteomes" id="UP000013568"/>
    </source>
</evidence>
<name>E9CQQ0_9GAMM</name>